<dbReference type="Proteomes" id="UP000093943">
    <property type="component" value="Unassembled WGS sequence"/>
</dbReference>
<accession>A0A1A2Y829</accession>
<dbReference type="AlphaFoldDB" id="A0A1A2Y829"/>
<gene>
    <name evidence="1" type="ORF">A5710_01965</name>
</gene>
<evidence type="ECO:0000313" key="1">
    <source>
        <dbReference type="EMBL" id="OBI33236.1"/>
    </source>
</evidence>
<dbReference type="RefSeq" id="WP_065018918.1">
    <property type="nucleotide sequence ID" value="NZ_LZKG01000024.1"/>
</dbReference>
<evidence type="ECO:0008006" key="3">
    <source>
        <dbReference type="Google" id="ProtNLM"/>
    </source>
</evidence>
<dbReference type="EMBL" id="LZKG01000024">
    <property type="protein sequence ID" value="OBI33236.1"/>
    <property type="molecule type" value="Genomic_DNA"/>
</dbReference>
<comment type="caution">
    <text evidence="1">The sequence shown here is derived from an EMBL/GenBank/DDBJ whole genome shotgun (WGS) entry which is preliminary data.</text>
</comment>
<dbReference type="SUPFAM" id="SSF109854">
    <property type="entry name" value="DinB/YfiT-like putative metalloenzymes"/>
    <property type="match status" value="1"/>
</dbReference>
<organism evidence="1 2">
    <name type="scientific">Mycolicibacter sinensis (strain JDM601)</name>
    <name type="common">Mycobacterium sinense</name>
    <dbReference type="NCBI Taxonomy" id="875328"/>
    <lineage>
        <taxon>Bacteria</taxon>
        <taxon>Bacillati</taxon>
        <taxon>Actinomycetota</taxon>
        <taxon>Actinomycetes</taxon>
        <taxon>Mycobacteriales</taxon>
        <taxon>Mycobacteriaceae</taxon>
        <taxon>Mycolicibacter</taxon>
    </lineage>
</organism>
<dbReference type="InterPro" id="IPR034660">
    <property type="entry name" value="DinB/YfiT-like"/>
</dbReference>
<reference evidence="2" key="1">
    <citation type="submission" date="2016-06" db="EMBL/GenBank/DDBJ databases">
        <authorList>
            <person name="Sutton G."/>
            <person name="Brinkac L."/>
            <person name="Sanka R."/>
            <person name="Adams M."/>
            <person name="Lau E."/>
            <person name="Sam S."/>
            <person name="Sreng N."/>
            <person name="Him V."/>
            <person name="Kerleguer A."/>
            <person name="Cheng S."/>
        </authorList>
    </citation>
    <scope>NUCLEOTIDE SEQUENCE [LARGE SCALE GENOMIC DNA]</scope>
    <source>
        <strain evidence="2">E1876</strain>
    </source>
</reference>
<name>A0A1A2Y829_MYCSD</name>
<evidence type="ECO:0000313" key="2">
    <source>
        <dbReference type="Proteomes" id="UP000093943"/>
    </source>
</evidence>
<sequence>MTISGDIVAERAALAESLLAAGASAHAGCGEWTAFDLACHLVAEERLGGLTTFIARCLVARGVSVTGPPALVDSAIRLERRHGFSALIDRLRLPVPRLLLRPRVAPLALFEYWTHHDDLVGAGEAAHAAPPTLIEVVPLLLRHQLRKLPADIRVTVGTDDDSIRSSVGPASAPEVIVRGSSANLVRWLARRRPPTDLTMAGPAAEVQKLRAFEAHV</sequence>
<protein>
    <recommendedName>
        <fullName evidence="3">Mycothiol-dependent maleylpyruvate isomerase metal-binding domain-containing protein</fullName>
    </recommendedName>
</protein>
<proteinExistence type="predicted"/>